<dbReference type="OrthoDB" id="3941134at2759"/>
<organism evidence="2 3">
    <name type="scientific">Thyridium curvatum</name>
    <dbReference type="NCBI Taxonomy" id="1093900"/>
    <lineage>
        <taxon>Eukaryota</taxon>
        <taxon>Fungi</taxon>
        <taxon>Dikarya</taxon>
        <taxon>Ascomycota</taxon>
        <taxon>Pezizomycotina</taxon>
        <taxon>Sordariomycetes</taxon>
        <taxon>Sordariomycetidae</taxon>
        <taxon>Thyridiales</taxon>
        <taxon>Thyridiaceae</taxon>
        <taxon>Thyridium</taxon>
    </lineage>
</organism>
<protein>
    <submittedName>
        <fullName evidence="2">Uncharacterized protein</fullName>
    </submittedName>
</protein>
<evidence type="ECO:0000313" key="3">
    <source>
        <dbReference type="Proteomes" id="UP000319257"/>
    </source>
</evidence>
<feature type="region of interest" description="Disordered" evidence="1">
    <location>
        <begin position="1"/>
        <end position="33"/>
    </location>
</feature>
<feature type="compositionally biased region" description="Low complexity" evidence="1">
    <location>
        <begin position="654"/>
        <end position="665"/>
    </location>
</feature>
<feature type="compositionally biased region" description="Basic and acidic residues" evidence="1">
    <location>
        <begin position="279"/>
        <end position="292"/>
    </location>
</feature>
<feature type="compositionally biased region" description="Low complexity" evidence="1">
    <location>
        <begin position="70"/>
        <end position="83"/>
    </location>
</feature>
<dbReference type="EMBL" id="SKBQ01000075">
    <property type="protein sequence ID" value="TPX08661.1"/>
    <property type="molecule type" value="Genomic_DNA"/>
</dbReference>
<feature type="compositionally biased region" description="Polar residues" evidence="1">
    <location>
        <begin position="785"/>
        <end position="798"/>
    </location>
</feature>
<accession>A0A507AUS5</accession>
<feature type="compositionally biased region" description="Polar residues" evidence="1">
    <location>
        <begin position="618"/>
        <end position="642"/>
    </location>
</feature>
<gene>
    <name evidence="2" type="ORF">E0L32_009850</name>
</gene>
<name>A0A507AUS5_9PEZI</name>
<feature type="compositionally biased region" description="Acidic residues" evidence="1">
    <location>
        <begin position="354"/>
        <end position="365"/>
    </location>
</feature>
<dbReference type="STRING" id="1093900.A0A507AUS5"/>
<feature type="compositionally biased region" description="Acidic residues" evidence="1">
    <location>
        <begin position="372"/>
        <end position="381"/>
    </location>
</feature>
<dbReference type="InParanoid" id="A0A507AUS5"/>
<proteinExistence type="predicted"/>
<sequence>MEDPWGSPWTAVDPNRDSPSKQQTTSAASDLELSAPAPAFLNAATSQVPKFTANFSPWAEDDGDNGFGDWSSASPAPTSSWNTGWMSSSAAGAEGLSPNPQLTPTPKQDEFAIASPIAWPGSTATSPGLRAKSRSDSTSLFPAHSPDPWAHDLSPHRGATALERKQQGALREPSPVRLDSGTPQDSGIVPNVQDDGKKHADSMHKDKSEETLAKTEAAEAAIEKQAEESHADRTREDDTSAIDRAGIERTSSSRPSSPESVDSQPAGTRQDSPITSIDEEGRARPQLQERKVSSKVQDLVEMYDGLGRRIVHEPRISKSRDVSKSRDESQSRDESKSRNRSDSGRQPSISTEQPSDDGDFGDFEDAASVASEVEDASEESPDVTPKKAIPKQDILSPSTAVSDIEETDTQRTSGADETKTTEEIKRPEPAEFAVDLGLISQLFKLPGQTFPEDPEPATIPDKIITDSFTTISERKTWYRISRLGTLRKHNYGDDENYKRVSWSSSWIHADTIKIVRRWMEEDSITGRPTFKGGAGKGKGNMFGWDSAAEPVSLDKVFAMRKTASPRKKAAHKPEPLPLRSSMSLGRKSNDSSALPGPGKRASLIQPPEPASPFAWASPRTSVALSSPGITQASVALSTATQAGSQGPEGPQGPQGPQLGGTLQSTPIPSNPPKPGQSQPTKDLVQADDDDDWGEMVGSPQDSGPPMGAFDEASKGEEKTGTTAPPVPLGQGQQLSNPRAPGTASSLLEPLPVQQSPLAGTLATSTAPATTVDPWQSADFSLWDTPGTSTAGNIPQPQATKIPEAPKPHAASFPIGLQSPALSSPPLPHPVAAPVAEQHPDDAADALVNRIISNLPDLSYMLR</sequence>
<feature type="compositionally biased region" description="Basic and acidic residues" evidence="1">
    <location>
        <begin position="414"/>
        <end position="429"/>
    </location>
</feature>
<feature type="compositionally biased region" description="Low complexity" evidence="1">
    <location>
        <begin position="248"/>
        <end position="260"/>
    </location>
</feature>
<feature type="compositionally biased region" description="Basic and acidic residues" evidence="1">
    <location>
        <begin position="306"/>
        <end position="343"/>
    </location>
</feature>
<evidence type="ECO:0000313" key="2">
    <source>
        <dbReference type="EMBL" id="TPX08661.1"/>
    </source>
</evidence>
<feature type="compositionally biased region" description="Polar residues" evidence="1">
    <location>
        <begin position="261"/>
        <end position="275"/>
    </location>
</feature>
<feature type="compositionally biased region" description="Polar residues" evidence="1">
    <location>
        <begin position="752"/>
        <end position="768"/>
    </location>
</feature>
<keyword evidence="3" id="KW-1185">Reference proteome</keyword>
<feature type="compositionally biased region" description="Basic and acidic residues" evidence="1">
    <location>
        <begin position="194"/>
        <end position="238"/>
    </location>
</feature>
<dbReference type="Proteomes" id="UP000319257">
    <property type="component" value="Unassembled WGS sequence"/>
</dbReference>
<evidence type="ECO:0000256" key="1">
    <source>
        <dbReference type="SAM" id="MobiDB-lite"/>
    </source>
</evidence>
<feature type="region of interest" description="Disordered" evidence="1">
    <location>
        <begin position="562"/>
        <end position="833"/>
    </location>
</feature>
<feature type="compositionally biased region" description="Polar residues" evidence="1">
    <location>
        <begin position="344"/>
        <end position="353"/>
    </location>
</feature>
<dbReference type="GeneID" id="41977297"/>
<dbReference type="RefSeq" id="XP_030990372.1">
    <property type="nucleotide sequence ID" value="XM_031144858.1"/>
</dbReference>
<dbReference type="AlphaFoldDB" id="A0A507AUS5"/>
<comment type="caution">
    <text evidence="2">The sequence shown here is derived from an EMBL/GenBank/DDBJ whole genome shotgun (WGS) entry which is preliminary data.</text>
</comment>
<feature type="region of interest" description="Disordered" evidence="1">
    <location>
        <begin position="54"/>
        <end position="429"/>
    </location>
</feature>
<reference evidence="2 3" key="1">
    <citation type="submission" date="2019-06" db="EMBL/GenBank/DDBJ databases">
        <title>Draft genome sequence of the filamentous fungus Phialemoniopsis curvata isolated from diesel fuel.</title>
        <authorList>
            <person name="Varaljay V.A."/>
            <person name="Lyon W.J."/>
            <person name="Crouch A.L."/>
            <person name="Drake C.E."/>
            <person name="Hollomon J.M."/>
            <person name="Nadeau L.J."/>
            <person name="Nunn H.S."/>
            <person name="Stevenson B.S."/>
            <person name="Bojanowski C.L."/>
            <person name="Crookes-Goodson W.J."/>
        </authorList>
    </citation>
    <scope>NUCLEOTIDE SEQUENCE [LARGE SCALE GENOMIC DNA]</scope>
    <source>
        <strain evidence="2 3">D216</strain>
    </source>
</reference>